<dbReference type="InterPro" id="IPR036770">
    <property type="entry name" value="Ankyrin_rpt-contain_sf"/>
</dbReference>
<dbReference type="Gene3D" id="1.25.40.20">
    <property type="entry name" value="Ankyrin repeat-containing domain"/>
    <property type="match status" value="1"/>
</dbReference>
<evidence type="ECO:0000256" key="3">
    <source>
        <dbReference type="SAM" id="MobiDB-lite"/>
    </source>
</evidence>
<comment type="caution">
    <text evidence="5">The sequence shown here is derived from an EMBL/GenBank/DDBJ whole genome shotgun (WGS) entry which is preliminary data.</text>
</comment>
<feature type="compositionally biased region" description="Low complexity" evidence="3">
    <location>
        <begin position="222"/>
        <end position="233"/>
    </location>
</feature>
<dbReference type="InterPro" id="IPR011600">
    <property type="entry name" value="Pept_C14_caspase"/>
</dbReference>
<feature type="compositionally biased region" description="Low complexity" evidence="3">
    <location>
        <begin position="455"/>
        <end position="464"/>
    </location>
</feature>
<dbReference type="InterPro" id="IPR002398">
    <property type="entry name" value="Pept_C14"/>
</dbReference>
<dbReference type="InterPro" id="IPR002110">
    <property type="entry name" value="Ankyrin_rpt"/>
</dbReference>
<dbReference type="InterPro" id="IPR015917">
    <property type="entry name" value="Pept_C14A"/>
</dbReference>
<comment type="similarity">
    <text evidence="1">Belongs to the peptidase C14A family.</text>
</comment>
<protein>
    <recommendedName>
        <fullName evidence="4">Caspase family p20 domain-containing protein</fullName>
    </recommendedName>
</protein>
<dbReference type="PROSITE" id="PS50208">
    <property type="entry name" value="CASPASE_P20"/>
    <property type="match status" value="1"/>
</dbReference>
<feature type="region of interest" description="Disordered" evidence="3">
    <location>
        <begin position="388"/>
        <end position="409"/>
    </location>
</feature>
<sequence length="940" mass="105918">MEYIAAMNFELDDVIPVQDLPVTSLFTRQQSKDDLENDDFISDINREMMDVSLLTELGTLPYLIKRNSSKMRFEYFNEEKENGIKKCSKLSRRNSEIRSNSQSMQFSEMRRDGSFSDNVKTTLASDKEPLQSISITRSSSQQNSLLLERRNEYISQCTRDQQEKESLNCEDVPDDKHGNSRETKEREETLNIPEIESETIPIQDLFQNLSGATQIQEHKETSASSNSEESVANECYDEKSTPAKAEHEVENAYSLAPDECYEVQLSSSLTQMEITEEFEDNSLNTTTGEEAPAIEKEIQGSIHNNPAPVTGSDTLQNQNTTVKICSDTESTCEMSDKKASNDHTENLVFFTSNTNQMIDYKCNEDPVALARNCSVPIFKENQSPLQISSSNSSFIHTNKRSRSPSPVDNTCASKIIKKSFNHSSYSTVKQVTSPDSKFTGKPSVSSKNQKTPSPKRLSLSPIKSRSSLSSCCSLSKLLRKDNTVNRRASWITRGSTARLMQHIANHSGAHIAKLKTKLVKAVQEGNVELVSKMMCDTGATIRIGKTYSTLLHIAAASNQSEMVLHLLKLISPNVINKQGQTPAHFAALKGHTQILRILLKDNEFIPRKLDRSGRTFTDYLVSPLFEAVLQGNKGKVNTLTELGANLDCHAGESVDGILSRELNVTSVRHLAKMLYGDELLTKNMEVNHKTGDNPKLNQPNLKQSRYFAKAQTNTKLKGPAPNTKGGYACILHFNSFCGRPELERKESDREIKNLTKVLREMGYSGHVHTSLTAEQLKMTLESDSTKKMLLEAECAIFVISSHSMQRDSFLTSDLKVLTTDWLMKQFNNSNCSQLQNKPKLFVFDLHTCEAMKTLHLEQDSMPLRMEEPLHGTMCLYSESNGQPQFFMECLRQTLKNNSRGGIEDQHRDILRRYCAKYINPSPELRNIGFTKKFYLNLSRS</sequence>
<dbReference type="SUPFAM" id="SSF52129">
    <property type="entry name" value="Caspase-like"/>
    <property type="match status" value="1"/>
</dbReference>
<organism evidence="5 6">
    <name type="scientific">Halocaridina rubra</name>
    <name type="common">Hawaiian red shrimp</name>
    <dbReference type="NCBI Taxonomy" id="373956"/>
    <lineage>
        <taxon>Eukaryota</taxon>
        <taxon>Metazoa</taxon>
        <taxon>Ecdysozoa</taxon>
        <taxon>Arthropoda</taxon>
        <taxon>Crustacea</taxon>
        <taxon>Multicrustacea</taxon>
        <taxon>Malacostraca</taxon>
        <taxon>Eumalacostraca</taxon>
        <taxon>Eucarida</taxon>
        <taxon>Decapoda</taxon>
        <taxon>Pleocyemata</taxon>
        <taxon>Caridea</taxon>
        <taxon>Atyoidea</taxon>
        <taxon>Atyidae</taxon>
        <taxon>Halocaridina</taxon>
    </lineage>
</organism>
<feature type="region of interest" description="Disordered" evidence="3">
    <location>
        <begin position="94"/>
        <end position="115"/>
    </location>
</feature>
<dbReference type="PRINTS" id="PR00376">
    <property type="entry name" value="IL1BCENZYME"/>
</dbReference>
<evidence type="ECO:0000256" key="1">
    <source>
        <dbReference type="ARBA" id="ARBA00010134"/>
    </source>
</evidence>
<accession>A0AAN9A9W6</accession>
<dbReference type="GO" id="GO:0006508">
    <property type="term" value="P:proteolysis"/>
    <property type="evidence" value="ECO:0007669"/>
    <property type="project" value="InterPro"/>
</dbReference>
<dbReference type="InterPro" id="IPR001309">
    <property type="entry name" value="Pept_C14_p20"/>
</dbReference>
<name>A0AAN9A9W6_HALRR</name>
<feature type="repeat" description="ANK" evidence="2">
    <location>
        <begin position="578"/>
        <end position="600"/>
    </location>
</feature>
<dbReference type="PROSITE" id="PS50297">
    <property type="entry name" value="ANK_REP_REGION"/>
    <property type="match status" value="1"/>
</dbReference>
<dbReference type="SMART" id="SM00115">
    <property type="entry name" value="CASc"/>
    <property type="match status" value="1"/>
</dbReference>
<feature type="compositionally biased region" description="Polar residues" evidence="3">
    <location>
        <begin position="426"/>
        <end position="452"/>
    </location>
</feature>
<evidence type="ECO:0000313" key="6">
    <source>
        <dbReference type="Proteomes" id="UP001381693"/>
    </source>
</evidence>
<dbReference type="GO" id="GO:0097169">
    <property type="term" value="C:AIM2 inflammasome complex"/>
    <property type="evidence" value="ECO:0007669"/>
    <property type="project" value="TreeGrafter"/>
</dbReference>
<dbReference type="Pfam" id="PF00656">
    <property type="entry name" value="Peptidase_C14"/>
    <property type="match status" value="1"/>
</dbReference>
<dbReference type="SUPFAM" id="SSF48403">
    <property type="entry name" value="Ankyrin repeat"/>
    <property type="match status" value="1"/>
</dbReference>
<dbReference type="GO" id="GO:0004197">
    <property type="term" value="F:cysteine-type endopeptidase activity"/>
    <property type="evidence" value="ECO:0007669"/>
    <property type="project" value="InterPro"/>
</dbReference>
<dbReference type="InterPro" id="IPR029030">
    <property type="entry name" value="Caspase-like_dom_sf"/>
</dbReference>
<dbReference type="PANTHER" id="PTHR47901">
    <property type="entry name" value="CASPASE RECRUITMENT DOMAIN-CONTAINING PROTEIN 18"/>
    <property type="match status" value="1"/>
</dbReference>
<proteinExistence type="inferred from homology"/>
<keyword evidence="2" id="KW-0040">ANK repeat</keyword>
<evidence type="ECO:0000256" key="2">
    <source>
        <dbReference type="PROSITE-ProRule" id="PRU00023"/>
    </source>
</evidence>
<dbReference type="SMART" id="SM00248">
    <property type="entry name" value="ANK"/>
    <property type="match status" value="3"/>
</dbReference>
<reference evidence="5 6" key="1">
    <citation type="submission" date="2023-11" db="EMBL/GenBank/DDBJ databases">
        <title>Halocaridina rubra genome assembly.</title>
        <authorList>
            <person name="Smith C."/>
        </authorList>
    </citation>
    <scope>NUCLEOTIDE SEQUENCE [LARGE SCALE GENOMIC DNA]</scope>
    <source>
        <strain evidence="5">EP-1</strain>
        <tissue evidence="5">Whole</tissue>
    </source>
</reference>
<dbReference type="AlphaFoldDB" id="A0AAN9A9W6"/>
<feature type="region of interest" description="Disordered" evidence="3">
    <location>
        <begin position="158"/>
        <end position="201"/>
    </location>
</feature>
<dbReference type="EMBL" id="JAXCGZ010006616">
    <property type="protein sequence ID" value="KAK7079644.1"/>
    <property type="molecule type" value="Genomic_DNA"/>
</dbReference>
<evidence type="ECO:0000313" key="5">
    <source>
        <dbReference type="EMBL" id="KAK7079644.1"/>
    </source>
</evidence>
<keyword evidence="6" id="KW-1185">Reference proteome</keyword>
<evidence type="ECO:0000259" key="4">
    <source>
        <dbReference type="PROSITE" id="PS50208"/>
    </source>
</evidence>
<gene>
    <name evidence="5" type="ORF">SK128_009795</name>
</gene>
<feature type="region of interest" description="Disordered" evidence="3">
    <location>
        <begin position="214"/>
        <end position="233"/>
    </location>
</feature>
<dbReference type="GO" id="GO:0072557">
    <property type="term" value="C:IPAF inflammasome complex"/>
    <property type="evidence" value="ECO:0007669"/>
    <property type="project" value="TreeGrafter"/>
</dbReference>
<feature type="region of interest" description="Disordered" evidence="3">
    <location>
        <begin position="426"/>
        <end position="464"/>
    </location>
</feature>
<dbReference type="Pfam" id="PF12796">
    <property type="entry name" value="Ank_2"/>
    <property type="match status" value="1"/>
</dbReference>
<dbReference type="GO" id="GO:0072559">
    <property type="term" value="C:NLRP3 inflammasome complex"/>
    <property type="evidence" value="ECO:0007669"/>
    <property type="project" value="TreeGrafter"/>
</dbReference>
<dbReference type="Gene3D" id="3.40.50.1460">
    <property type="match status" value="1"/>
</dbReference>
<dbReference type="PROSITE" id="PS50088">
    <property type="entry name" value="ANK_REPEAT"/>
    <property type="match status" value="1"/>
</dbReference>
<dbReference type="Proteomes" id="UP001381693">
    <property type="component" value="Unassembled WGS sequence"/>
</dbReference>
<feature type="compositionally biased region" description="Basic and acidic residues" evidence="3">
    <location>
        <begin position="174"/>
        <end position="189"/>
    </location>
</feature>
<feature type="domain" description="Caspase family p20" evidence="4">
    <location>
        <begin position="724"/>
        <end position="844"/>
    </location>
</feature>
<dbReference type="PANTHER" id="PTHR47901:SF3">
    <property type="entry name" value="CASPASE-1"/>
    <property type="match status" value="1"/>
</dbReference>
<feature type="compositionally biased region" description="Polar residues" evidence="3">
    <location>
        <begin position="97"/>
        <end position="106"/>
    </location>
</feature>